<keyword evidence="6" id="KW-1185">Reference proteome</keyword>
<sequence length="427" mass="46001">MNNETGAPARLTQPGRSSALRRCIAIGTDEFAHEYWGKRPLLTRARELDSGSRTAPEDLLSIAAVDELISRRGLRTPFARMAKQGTVLPAARFTRAGGSGASIADQLADDKVLAQLADGSTLVLQALHRTWPPLIEFGSELAAELGHPIQINSYITPPQNQGFAAHYDTHDVFVLQVSGRKRWIIHEPVLRNPLPEQTWEQRKDEVAARAKQAPTLDVVLEPGDVLYLPRGYLHAASALGELSIHLTVGIHTLNRYTLIRELLASAASDPALRDSLPMGVDLSDESVLAPLLADAARALAEIADRPDEARVAAVADRVGTELSRSTRPAPIAPLAQAAALATLTADTSVRLRPFLRVSVRASSGQVNLRMLDTRLSLPAEQEPALKLALSGAVFTPADLPELDPVAQVELVRRLLTHAVVVPADPGD</sequence>
<dbReference type="SUPFAM" id="SSF51197">
    <property type="entry name" value="Clavaminate synthase-like"/>
    <property type="match status" value="1"/>
</dbReference>
<dbReference type="PROSITE" id="PS51184">
    <property type="entry name" value="JMJC"/>
    <property type="match status" value="1"/>
</dbReference>
<dbReference type="SMART" id="SM00558">
    <property type="entry name" value="JmjC"/>
    <property type="match status" value="1"/>
</dbReference>
<comment type="cofactor">
    <cofactor evidence="1">
        <name>Fe(2+)</name>
        <dbReference type="ChEBI" id="CHEBI:29033"/>
    </cofactor>
</comment>
<reference evidence="5" key="1">
    <citation type="journal article" date="2018" name="Int. J. Syst. Evol. Microbiol.">
        <title>Jatrophihabitans telluris sp. nov., isolated from sediment soil of lava forest wetlands and the emended description of the genus Jatrophihabitans.</title>
        <authorList>
            <person name="Lee K.C."/>
            <person name="Suh M.K."/>
            <person name="Eom M.K."/>
            <person name="Kim K.K."/>
            <person name="Kim J.S."/>
            <person name="Kim D.S."/>
            <person name="Ko S.H."/>
            <person name="Shin Y.K."/>
            <person name="Lee J.S."/>
        </authorList>
    </citation>
    <scope>NUCLEOTIDE SEQUENCE</scope>
    <source>
        <strain evidence="5">N237</strain>
    </source>
</reference>
<organism evidence="5 6">
    <name type="scientific">Jatrophihabitans telluris</name>
    <dbReference type="NCBI Taxonomy" id="2038343"/>
    <lineage>
        <taxon>Bacteria</taxon>
        <taxon>Bacillati</taxon>
        <taxon>Actinomycetota</taxon>
        <taxon>Actinomycetes</taxon>
        <taxon>Jatrophihabitantales</taxon>
        <taxon>Jatrophihabitantaceae</taxon>
        <taxon>Jatrophihabitans</taxon>
    </lineage>
</organism>
<accession>A0ABY4QZU6</accession>
<evidence type="ECO:0000256" key="2">
    <source>
        <dbReference type="ARBA" id="ARBA00022723"/>
    </source>
</evidence>
<keyword evidence="2" id="KW-0479">Metal-binding</keyword>
<protein>
    <submittedName>
        <fullName evidence="5">Cupin domain-containing protein</fullName>
    </submittedName>
</protein>
<feature type="domain" description="JmjC" evidence="4">
    <location>
        <begin position="120"/>
        <end position="267"/>
    </location>
</feature>
<evidence type="ECO:0000313" key="5">
    <source>
        <dbReference type="EMBL" id="UQX89090.1"/>
    </source>
</evidence>
<proteinExistence type="predicted"/>
<gene>
    <name evidence="5" type="ORF">M6D93_03580</name>
</gene>
<dbReference type="Pfam" id="PF08007">
    <property type="entry name" value="JmjC_2"/>
    <property type="match status" value="1"/>
</dbReference>
<reference evidence="5" key="2">
    <citation type="submission" date="2022-05" db="EMBL/GenBank/DDBJ databases">
        <authorList>
            <person name="Kim J.-S."/>
            <person name="Lee K."/>
            <person name="Suh M."/>
            <person name="Eom M."/>
            <person name="Kim J.-S."/>
            <person name="Kim D.-S."/>
            <person name="Ko S.-H."/>
            <person name="Shin Y."/>
            <person name="Lee J.-S."/>
        </authorList>
    </citation>
    <scope>NUCLEOTIDE SEQUENCE</scope>
    <source>
        <strain evidence="5">N237</strain>
    </source>
</reference>
<dbReference type="PANTHER" id="PTHR13096">
    <property type="entry name" value="MINA53 MYC INDUCED NUCLEAR ANTIGEN"/>
    <property type="match status" value="1"/>
</dbReference>
<dbReference type="PANTHER" id="PTHR13096:SF8">
    <property type="entry name" value="RIBOSOMAL OXYGENASE 1"/>
    <property type="match status" value="1"/>
</dbReference>
<keyword evidence="3" id="KW-0408">Iron</keyword>
<evidence type="ECO:0000256" key="1">
    <source>
        <dbReference type="ARBA" id="ARBA00001954"/>
    </source>
</evidence>
<evidence type="ECO:0000313" key="6">
    <source>
        <dbReference type="Proteomes" id="UP001056336"/>
    </source>
</evidence>
<dbReference type="EMBL" id="CP097332">
    <property type="protein sequence ID" value="UQX89090.1"/>
    <property type="molecule type" value="Genomic_DNA"/>
</dbReference>
<evidence type="ECO:0000259" key="4">
    <source>
        <dbReference type="PROSITE" id="PS51184"/>
    </source>
</evidence>
<dbReference type="Proteomes" id="UP001056336">
    <property type="component" value="Chromosome"/>
</dbReference>
<dbReference type="RefSeq" id="WP_249772986.1">
    <property type="nucleotide sequence ID" value="NZ_CP097332.1"/>
</dbReference>
<name>A0ABY4QZU6_9ACTN</name>
<dbReference type="InterPro" id="IPR039994">
    <property type="entry name" value="NO66-like"/>
</dbReference>
<dbReference type="Gene3D" id="2.60.120.650">
    <property type="entry name" value="Cupin"/>
    <property type="match status" value="1"/>
</dbReference>
<dbReference type="InterPro" id="IPR003347">
    <property type="entry name" value="JmjC_dom"/>
</dbReference>
<evidence type="ECO:0000256" key="3">
    <source>
        <dbReference type="ARBA" id="ARBA00023004"/>
    </source>
</evidence>